<dbReference type="GO" id="GO:0006888">
    <property type="term" value="P:endoplasmic reticulum to Golgi vesicle-mediated transport"/>
    <property type="evidence" value="ECO:0007669"/>
    <property type="project" value="TreeGrafter"/>
</dbReference>
<name>A0A2N5S1M6_9BASI</name>
<organism evidence="3 4">
    <name type="scientific">Puccinia coronata f. sp. avenae</name>
    <dbReference type="NCBI Taxonomy" id="200324"/>
    <lineage>
        <taxon>Eukaryota</taxon>
        <taxon>Fungi</taxon>
        <taxon>Dikarya</taxon>
        <taxon>Basidiomycota</taxon>
        <taxon>Pucciniomycotina</taxon>
        <taxon>Pucciniomycetes</taxon>
        <taxon>Pucciniales</taxon>
        <taxon>Pucciniaceae</taxon>
        <taxon>Puccinia</taxon>
    </lineage>
</organism>
<dbReference type="EMBL" id="PGCI01001155">
    <property type="protein sequence ID" value="PLW07145.1"/>
    <property type="molecule type" value="Genomic_DNA"/>
</dbReference>
<feature type="domain" description="ZW10 C-terminal helical" evidence="2">
    <location>
        <begin position="831"/>
        <end position="972"/>
    </location>
</feature>
<feature type="region of interest" description="Disordered" evidence="1">
    <location>
        <begin position="655"/>
        <end position="674"/>
    </location>
</feature>
<feature type="region of interest" description="Disordered" evidence="1">
    <location>
        <begin position="560"/>
        <end position="615"/>
    </location>
</feature>
<reference evidence="3 4" key="1">
    <citation type="submission" date="2017-11" db="EMBL/GenBank/DDBJ databases">
        <title>De novo assembly and phasing of dikaryotic genomes from two isolates of Puccinia coronata f. sp. avenae, the causal agent of oat crown rust.</title>
        <authorList>
            <person name="Miller M.E."/>
            <person name="Zhang Y."/>
            <person name="Omidvar V."/>
            <person name="Sperschneider J."/>
            <person name="Schwessinger B."/>
            <person name="Raley C."/>
            <person name="Palmer J.M."/>
            <person name="Garnica D."/>
            <person name="Upadhyaya N."/>
            <person name="Rathjen J."/>
            <person name="Taylor J.M."/>
            <person name="Park R.F."/>
            <person name="Dodds P.N."/>
            <person name="Hirsch C.D."/>
            <person name="Kianian S.F."/>
            <person name="Figueroa M."/>
        </authorList>
    </citation>
    <scope>NUCLEOTIDE SEQUENCE [LARGE SCALE GENOMIC DNA]</scope>
    <source>
        <strain evidence="3">12SD80</strain>
    </source>
</reference>
<dbReference type="Pfam" id="PF22766">
    <property type="entry name" value="ZW10_C2"/>
    <property type="match status" value="1"/>
</dbReference>
<protein>
    <recommendedName>
        <fullName evidence="2">ZW10 C-terminal helical domain-containing protein</fullName>
    </recommendedName>
</protein>
<feature type="compositionally biased region" description="Low complexity" evidence="1">
    <location>
        <begin position="492"/>
        <end position="522"/>
    </location>
</feature>
<dbReference type="InterPro" id="IPR055148">
    <property type="entry name" value="ZW10_C_2"/>
</dbReference>
<feature type="compositionally biased region" description="Polar residues" evidence="1">
    <location>
        <begin position="665"/>
        <end position="674"/>
    </location>
</feature>
<comment type="caution">
    <text evidence="3">The sequence shown here is derived from an EMBL/GenBank/DDBJ whole genome shotgun (WGS) entry which is preliminary data.</text>
</comment>
<evidence type="ECO:0000256" key="1">
    <source>
        <dbReference type="SAM" id="MobiDB-lite"/>
    </source>
</evidence>
<gene>
    <name evidence="3" type="ORF">PCASD_23125</name>
</gene>
<evidence type="ECO:0000313" key="4">
    <source>
        <dbReference type="Proteomes" id="UP000235392"/>
    </source>
</evidence>
<sequence length="979" mass="110135">MSLVGYPENQSKMIEFLDALVHSSLHTSSKSIKNHLVQIDNEITRVQTHIQSTIKSSWLDFEHQSITGSSLYHQSIQLENQLNQIDAKLDDPQNGLVPSLLSAVKYHQHISEQHSESSQNLKAVRSLSTAYEQLSTLSELIYSDDLVTAVSNLPQTKSAVEILKQYQSASILAKRAVHRIQELEEDLKQRLIDDVRSCFTVENENQASEDSTFKFNLFVNARAPQQTQSLIQWSSAVEALQALSGQDFITLQFNKIVNLLIEKIISPLIDSATSALTHLKLRSSPESDKLKCVLTFDQQADGNWLDLYDSFRILFSTLQERLLTKPLQDIFSQSIIPLLKTKLLTETLDSGLPSSSRDKVRLNQLTDLLDQTRLFGKWLQEHDWISSSQKNSLAEWCEQVQDRFLQKVATRVLERARSEMITTQWESAVVPWEVIPEVESLPESRKDDTTGQTLSRATHPPPSSTTLPSENDRSPESPRQAASFRSLFNLVSSSSHHTPSSADKTTSTPPSQQPSSSLSPASKNFRSLFNFGTEPENAEDPGTSALEETVNNQFEETAGNLEASSLEETGDNEFEEDAWGLDESNDPDETDDPDETNDPDLDAWGFEQEDAPPDDDEVMRLRGGLPSPIASELDDDGWGWSDDPPTENIALEKGAQNKKPEKHTANISTSGHVPSGSTVRVEQLTISVLAQKILEIVKEVIDDVAEIEKPDFPSPCLSQCGPGLIKLALDVVDLFRIVMVVHHSKLLDSVPSLSVQFSNDCDWLSQQLQIIPRLNQLEETKILAERLNGVGMVVREKQLDNQRAALMECLNEAEGFVKTSQEDRFLACERACKQVTYTLTSLAQVWKPVMLREEYLRSLGRLVESVLQRILNEIEEQADIEEHDSKQLNTICKSLHCLIDLFNSQDGFEPADIYRYLPTWFKFCFLSELLEASMADIMWMYQEGHLSEFSQQEIVGLIRALFADSHLRAKNIDLILSNP</sequence>
<feature type="region of interest" description="Disordered" evidence="1">
    <location>
        <begin position="440"/>
        <end position="543"/>
    </location>
</feature>
<evidence type="ECO:0000259" key="2">
    <source>
        <dbReference type="Pfam" id="PF22766"/>
    </source>
</evidence>
<dbReference type="Gene3D" id="1.10.357.150">
    <property type="match status" value="1"/>
</dbReference>
<dbReference type="GO" id="GO:0005737">
    <property type="term" value="C:cytoplasm"/>
    <property type="evidence" value="ECO:0007669"/>
    <property type="project" value="GOC"/>
</dbReference>
<feature type="compositionally biased region" description="Acidic residues" evidence="1">
    <location>
        <begin position="568"/>
        <end position="615"/>
    </location>
</feature>
<dbReference type="GO" id="GO:0007094">
    <property type="term" value="P:mitotic spindle assembly checkpoint signaling"/>
    <property type="evidence" value="ECO:0007669"/>
    <property type="project" value="TreeGrafter"/>
</dbReference>
<evidence type="ECO:0000313" key="3">
    <source>
        <dbReference type="EMBL" id="PLW07145.1"/>
    </source>
</evidence>
<proteinExistence type="predicted"/>
<dbReference type="PANTHER" id="PTHR12205:SF0">
    <property type="entry name" value="CENTROMERE_KINETOCHORE PROTEIN ZW10 HOMOLOG"/>
    <property type="match status" value="1"/>
</dbReference>
<dbReference type="AlphaFoldDB" id="A0A2N5S1M6"/>
<dbReference type="Proteomes" id="UP000235392">
    <property type="component" value="Unassembled WGS sequence"/>
</dbReference>
<dbReference type="PANTHER" id="PTHR12205">
    <property type="entry name" value="CENTROMERE/KINETOCHORE PROTEIN ZW10"/>
    <property type="match status" value="1"/>
</dbReference>
<dbReference type="InterPro" id="IPR046362">
    <property type="entry name" value="Zw10/DSL1_C_sf"/>
</dbReference>
<accession>A0A2N5S1M6</accession>
<dbReference type="GO" id="GO:1990423">
    <property type="term" value="C:RZZ complex"/>
    <property type="evidence" value="ECO:0007669"/>
    <property type="project" value="TreeGrafter"/>
</dbReference>